<keyword evidence="5" id="KW-1185">Reference proteome</keyword>
<dbReference type="NCBIfam" id="NF011650">
    <property type="entry name" value="PRK15068.1"/>
    <property type="match status" value="1"/>
</dbReference>
<reference evidence="4 5" key="1">
    <citation type="submission" date="2020-02" db="EMBL/GenBank/DDBJ databases">
        <title>A complete genome of a marine bacterium Vibrio sp. ZWAL4003 isolated from the mangrove sediment with the ability to degrade polysaccharides.</title>
        <authorList>
            <person name="Wu J."/>
            <person name="Qu W."/>
            <person name="Zeng R."/>
        </authorList>
    </citation>
    <scope>NUCLEOTIDE SEQUENCE [LARGE SCALE GENOMIC DNA]</scope>
    <source>
        <strain evidence="4 5">ZWAL4003</strain>
    </source>
</reference>
<feature type="binding site" evidence="3">
    <location>
        <position position="200"/>
    </location>
    <ligand>
        <name>carboxy-S-adenosyl-L-methionine</name>
        <dbReference type="ChEBI" id="CHEBI:134278"/>
    </ligand>
</feature>
<feature type="binding site" evidence="3">
    <location>
        <position position="315"/>
    </location>
    <ligand>
        <name>carboxy-S-adenosyl-L-methionine</name>
        <dbReference type="ChEBI" id="CHEBI:134278"/>
    </ligand>
</feature>
<comment type="function">
    <text evidence="3">Catalyzes carboxymethyl transfer from carboxy-S-adenosyl-L-methionine (Cx-SAM) to 5-hydroxyuridine (ho5U) to form 5-carboxymethoxyuridine (cmo5U) at position 34 in tRNAs.</text>
</comment>
<dbReference type="Pfam" id="PF08003">
    <property type="entry name" value="Methyltransf_9"/>
    <property type="match status" value="1"/>
</dbReference>
<feature type="binding site" evidence="3">
    <location>
        <position position="105"/>
    </location>
    <ligand>
        <name>carboxy-S-adenosyl-L-methionine</name>
        <dbReference type="ChEBI" id="CHEBI:134278"/>
    </ligand>
</feature>
<dbReference type="SUPFAM" id="SSF53335">
    <property type="entry name" value="S-adenosyl-L-methionine-dependent methyltransferases"/>
    <property type="match status" value="1"/>
</dbReference>
<dbReference type="Gene3D" id="3.40.50.150">
    <property type="entry name" value="Vaccinia Virus protein VP39"/>
    <property type="match status" value="1"/>
</dbReference>
<dbReference type="GO" id="GO:0002098">
    <property type="term" value="P:tRNA wobble uridine modification"/>
    <property type="evidence" value="ECO:0007669"/>
    <property type="project" value="InterPro"/>
</dbReference>
<feature type="binding site" evidence="3">
    <location>
        <position position="130"/>
    </location>
    <ligand>
        <name>carboxy-S-adenosyl-L-methionine</name>
        <dbReference type="ChEBI" id="CHEBI:134278"/>
    </ligand>
</feature>
<dbReference type="Proteomes" id="UP000503003">
    <property type="component" value="Chromosome 1"/>
</dbReference>
<accession>A0A6G7CIV6</accession>
<feature type="binding site" evidence="3">
    <location>
        <begin position="152"/>
        <end position="154"/>
    </location>
    <ligand>
        <name>carboxy-S-adenosyl-L-methionine</name>
        <dbReference type="ChEBI" id="CHEBI:134278"/>
    </ligand>
</feature>
<dbReference type="KEGG" id="vzi:G5S32_08715"/>
<evidence type="ECO:0000256" key="2">
    <source>
        <dbReference type="ARBA" id="ARBA00022694"/>
    </source>
</evidence>
<organism evidence="4 5">
    <name type="scientific">Vibrio ziniensis</name>
    <dbReference type="NCBI Taxonomy" id="2711221"/>
    <lineage>
        <taxon>Bacteria</taxon>
        <taxon>Pseudomonadati</taxon>
        <taxon>Pseudomonadota</taxon>
        <taxon>Gammaproteobacteria</taxon>
        <taxon>Vibrionales</taxon>
        <taxon>Vibrionaceae</taxon>
        <taxon>Vibrio</taxon>
    </lineage>
</organism>
<dbReference type="EC" id="2.5.1.-" evidence="3"/>
<feature type="binding site" evidence="3">
    <location>
        <begin position="181"/>
        <end position="182"/>
    </location>
    <ligand>
        <name>carboxy-S-adenosyl-L-methionine</name>
        <dbReference type="ChEBI" id="CHEBI:134278"/>
    </ligand>
</feature>
<dbReference type="GO" id="GO:0016765">
    <property type="term" value="F:transferase activity, transferring alkyl or aryl (other than methyl) groups"/>
    <property type="evidence" value="ECO:0007669"/>
    <property type="project" value="UniProtKB-UniRule"/>
</dbReference>
<feature type="binding site" evidence="3">
    <location>
        <position position="110"/>
    </location>
    <ligand>
        <name>carboxy-S-adenosyl-L-methionine</name>
        <dbReference type="ChEBI" id="CHEBI:134278"/>
    </ligand>
</feature>
<evidence type="ECO:0000313" key="5">
    <source>
        <dbReference type="Proteomes" id="UP000503003"/>
    </source>
</evidence>
<gene>
    <name evidence="3 4" type="primary">cmoB</name>
    <name evidence="4" type="ORF">G5S32_08715</name>
</gene>
<comment type="catalytic activity">
    <reaction evidence="3">
        <text>carboxy-S-adenosyl-L-methionine + 5-hydroxyuridine(34) in tRNA = 5-carboxymethoxyuridine(34) in tRNA + S-adenosyl-L-homocysteine + H(+)</text>
        <dbReference type="Rhea" id="RHEA:52848"/>
        <dbReference type="Rhea" id="RHEA-COMP:13381"/>
        <dbReference type="Rhea" id="RHEA-COMP:13383"/>
        <dbReference type="ChEBI" id="CHEBI:15378"/>
        <dbReference type="ChEBI" id="CHEBI:57856"/>
        <dbReference type="ChEBI" id="CHEBI:134278"/>
        <dbReference type="ChEBI" id="CHEBI:136877"/>
        <dbReference type="ChEBI" id="CHEBI:136879"/>
    </reaction>
</comment>
<comment type="subunit">
    <text evidence="3">Homotetramer.</text>
</comment>
<dbReference type="NCBIfam" id="TIGR00452">
    <property type="entry name" value="tRNA 5-methoxyuridine(34)/uridine 5-oxyacetic acid(34) synthase CmoB"/>
    <property type="match status" value="1"/>
</dbReference>
<proteinExistence type="inferred from homology"/>
<keyword evidence="2 3" id="KW-0819">tRNA processing</keyword>
<dbReference type="InterPro" id="IPR010017">
    <property type="entry name" value="CmoB"/>
</dbReference>
<dbReference type="InterPro" id="IPR029063">
    <property type="entry name" value="SAM-dependent_MTases_sf"/>
</dbReference>
<protein>
    <recommendedName>
        <fullName evidence="3">tRNA U34 carboxymethyltransferase</fullName>
        <ecNumber evidence="3">2.5.1.-</ecNumber>
    </recommendedName>
</protein>
<feature type="binding site" evidence="3">
    <location>
        <position position="91"/>
    </location>
    <ligand>
        <name>carboxy-S-adenosyl-L-methionine</name>
        <dbReference type="ChEBI" id="CHEBI:134278"/>
    </ligand>
</feature>
<sequence>MLNFANVYQLLAQDTRLQPWLNVLPQQLTDWQQQPHGDLDRWLRALNKISNSQPDNIDLKESVTVSNNEPLSSGEQKKLESLLKTFHPWRKGPYHLHGIHIDTEWRSDWKWGRLLPHISPLKNRSVLDVGCGNGYHMWRMLGEGAYQVIGIDPSELFLVQFEAVRKLMGDNQKVHLLPLGIEQLPELKAFDTVFSMGVLYHRRSPIDHLIQLKNQLVSGGELVLETLVIEGDENAVLVPFDRYAQMRNVYFFPSALALKAWLEKVGFVDVRIVDENVTSLGEQRSTEWMTHNSLPDYINPNDPTKTVEGYPAPRRAILVAKNP</sequence>
<dbReference type="CDD" id="cd02440">
    <property type="entry name" value="AdoMet_MTases"/>
    <property type="match status" value="1"/>
</dbReference>
<name>A0A6G7CIV6_9VIBR</name>
<evidence type="ECO:0000256" key="1">
    <source>
        <dbReference type="ARBA" id="ARBA00022679"/>
    </source>
</evidence>
<dbReference type="AlphaFoldDB" id="A0A6G7CIV6"/>
<evidence type="ECO:0000313" key="4">
    <source>
        <dbReference type="EMBL" id="QIH42071.1"/>
    </source>
</evidence>
<keyword evidence="1 3" id="KW-0808">Transferase</keyword>
<comment type="similarity">
    <text evidence="3">Belongs to the class I-like SAM-binding methyltransferase superfamily. CmoB family.</text>
</comment>
<dbReference type="HAMAP" id="MF_01590">
    <property type="entry name" value="tRNA_carboxymethyltr_CmoB"/>
    <property type="match status" value="1"/>
</dbReference>
<dbReference type="RefSeq" id="WP_165311650.1">
    <property type="nucleotide sequence ID" value="NZ_CP049331.1"/>
</dbReference>
<dbReference type="InterPro" id="IPR027555">
    <property type="entry name" value="Mo5U34_MeTrfas-like"/>
</dbReference>
<dbReference type="EMBL" id="CP049331">
    <property type="protein sequence ID" value="QIH42071.1"/>
    <property type="molecule type" value="Genomic_DNA"/>
</dbReference>
<dbReference type="PANTHER" id="PTHR43861">
    <property type="entry name" value="TRANS-ACONITATE 2-METHYLTRANSFERASE-RELATED"/>
    <property type="match status" value="1"/>
</dbReference>
<evidence type="ECO:0000256" key="3">
    <source>
        <dbReference type="HAMAP-Rule" id="MF_01590"/>
    </source>
</evidence>
<feature type="binding site" evidence="3">
    <location>
        <position position="196"/>
    </location>
    <ligand>
        <name>carboxy-S-adenosyl-L-methionine</name>
        <dbReference type="ChEBI" id="CHEBI:134278"/>
    </ligand>
</feature>